<sequence>MEIAEKQTKISLLQCKVGSLVTSNITVFKLRP</sequence>
<protein>
    <submittedName>
        <fullName evidence="1">Uncharacterized protein</fullName>
    </submittedName>
</protein>
<name>T1L4E4_TETUR</name>
<organism evidence="1 2">
    <name type="scientific">Tetranychus urticae</name>
    <name type="common">Two-spotted spider mite</name>
    <dbReference type="NCBI Taxonomy" id="32264"/>
    <lineage>
        <taxon>Eukaryota</taxon>
        <taxon>Metazoa</taxon>
        <taxon>Ecdysozoa</taxon>
        <taxon>Arthropoda</taxon>
        <taxon>Chelicerata</taxon>
        <taxon>Arachnida</taxon>
        <taxon>Acari</taxon>
        <taxon>Acariformes</taxon>
        <taxon>Trombidiformes</taxon>
        <taxon>Prostigmata</taxon>
        <taxon>Eleutherengona</taxon>
        <taxon>Raphignathae</taxon>
        <taxon>Tetranychoidea</taxon>
        <taxon>Tetranychidae</taxon>
        <taxon>Tetranychus</taxon>
    </lineage>
</organism>
<reference evidence="1" key="2">
    <citation type="submission" date="2015-06" db="UniProtKB">
        <authorList>
            <consortium name="EnsemblMetazoa"/>
        </authorList>
    </citation>
    <scope>IDENTIFICATION</scope>
</reference>
<dbReference type="HOGENOM" id="CLU_3392844_0_0_1"/>
<evidence type="ECO:0000313" key="1">
    <source>
        <dbReference type="EnsemblMetazoa" id="tetur38g00500.1"/>
    </source>
</evidence>
<dbReference type="Proteomes" id="UP000015104">
    <property type="component" value="Unassembled WGS sequence"/>
</dbReference>
<evidence type="ECO:0000313" key="2">
    <source>
        <dbReference type="Proteomes" id="UP000015104"/>
    </source>
</evidence>
<reference evidence="2" key="1">
    <citation type="submission" date="2011-08" db="EMBL/GenBank/DDBJ databases">
        <authorList>
            <person name="Rombauts S."/>
        </authorList>
    </citation>
    <scope>NUCLEOTIDE SEQUENCE</scope>
    <source>
        <strain evidence="2">London</strain>
    </source>
</reference>
<proteinExistence type="predicted"/>
<accession>T1L4E4</accession>
<keyword evidence="2" id="KW-1185">Reference proteome</keyword>
<dbReference type="AlphaFoldDB" id="T1L4E4"/>
<dbReference type="EnsemblMetazoa" id="tetur38g00500.1">
    <property type="protein sequence ID" value="tetur38g00500.1"/>
    <property type="gene ID" value="tetur38g00500"/>
</dbReference>
<dbReference type="EMBL" id="CAEY01001083">
    <property type="status" value="NOT_ANNOTATED_CDS"/>
    <property type="molecule type" value="Genomic_DNA"/>
</dbReference>